<gene>
    <name evidence="1" type="ORF">Cme02nite_29790</name>
</gene>
<dbReference type="AlphaFoldDB" id="A0A8J3L936"/>
<accession>A0A8J3L936</accession>
<keyword evidence="2" id="KW-1185">Reference proteome</keyword>
<comment type="caution">
    <text evidence="1">The sequence shown here is derived from an EMBL/GenBank/DDBJ whole genome shotgun (WGS) entry which is preliminary data.</text>
</comment>
<organism evidence="1 2">
    <name type="scientific">Catellatospora methionotrophica</name>
    <dbReference type="NCBI Taxonomy" id="121620"/>
    <lineage>
        <taxon>Bacteria</taxon>
        <taxon>Bacillati</taxon>
        <taxon>Actinomycetota</taxon>
        <taxon>Actinomycetes</taxon>
        <taxon>Micromonosporales</taxon>
        <taxon>Micromonosporaceae</taxon>
        <taxon>Catellatospora</taxon>
    </lineage>
</organism>
<dbReference type="Proteomes" id="UP000660339">
    <property type="component" value="Unassembled WGS sequence"/>
</dbReference>
<dbReference type="RefSeq" id="WP_166378072.1">
    <property type="nucleotide sequence ID" value="NZ_BAAATT010000007.1"/>
</dbReference>
<protein>
    <submittedName>
        <fullName evidence="1">Uncharacterized protein</fullName>
    </submittedName>
</protein>
<proteinExistence type="predicted"/>
<dbReference type="EMBL" id="BONJ01000016">
    <property type="protein sequence ID" value="GIG14647.1"/>
    <property type="molecule type" value="Genomic_DNA"/>
</dbReference>
<evidence type="ECO:0000313" key="2">
    <source>
        <dbReference type="Proteomes" id="UP000660339"/>
    </source>
</evidence>
<reference evidence="1" key="1">
    <citation type="submission" date="2021-01" db="EMBL/GenBank/DDBJ databases">
        <title>Whole genome shotgun sequence of Catellatospora methionotrophica NBRC 14553.</title>
        <authorList>
            <person name="Komaki H."/>
            <person name="Tamura T."/>
        </authorList>
    </citation>
    <scope>NUCLEOTIDE SEQUENCE</scope>
    <source>
        <strain evidence="1">NBRC 14553</strain>
    </source>
</reference>
<name>A0A8J3L936_9ACTN</name>
<sequence length="221" mass="23415">MGGRSYMLATRMPMSRDGFDTWLTTALPGLDVIANPDELWRGWGADGETPDWDLTALAGSPAAVAALRADRTRTPLDLLTARAAGGFTLARHHVGALEVYLYDYHADTYGTLTGLLMLAGAGRFADGGTPTPVLYWGGDVHPGLPFDTDAVLSVLLVDGATARFTARHPITALLETLRPVEAAFLAAVVDPDGDDPGWDPSDVLDPAVLARLPHRDVASPS</sequence>
<evidence type="ECO:0000313" key="1">
    <source>
        <dbReference type="EMBL" id="GIG14647.1"/>
    </source>
</evidence>